<dbReference type="AlphaFoldDB" id="A0A371D9A9"/>
<dbReference type="STRING" id="139420.A0A371D9A9"/>
<comment type="similarity">
    <text evidence="1">Belongs to the peptidase A1 family.</text>
</comment>
<reference evidence="3 4" key="1">
    <citation type="journal article" date="2018" name="Biotechnol. Biofuels">
        <title>Integrative visual omics of the white-rot fungus Polyporus brumalis exposes the biotechnological potential of its oxidative enzymes for delignifying raw plant biomass.</title>
        <authorList>
            <person name="Miyauchi S."/>
            <person name="Rancon A."/>
            <person name="Drula E."/>
            <person name="Hage H."/>
            <person name="Chaduli D."/>
            <person name="Favel A."/>
            <person name="Grisel S."/>
            <person name="Henrissat B."/>
            <person name="Herpoel-Gimbert I."/>
            <person name="Ruiz-Duenas F.J."/>
            <person name="Chevret D."/>
            <person name="Hainaut M."/>
            <person name="Lin J."/>
            <person name="Wang M."/>
            <person name="Pangilinan J."/>
            <person name="Lipzen A."/>
            <person name="Lesage-Meessen L."/>
            <person name="Navarro D."/>
            <person name="Riley R."/>
            <person name="Grigoriev I.V."/>
            <person name="Zhou S."/>
            <person name="Raouche S."/>
            <person name="Rosso M.N."/>
        </authorList>
    </citation>
    <scope>NUCLEOTIDE SEQUENCE [LARGE SCALE GENOMIC DNA]</scope>
    <source>
        <strain evidence="3 4">BRFM 1820</strain>
    </source>
</reference>
<dbReference type="PROSITE" id="PS51767">
    <property type="entry name" value="PEPTIDASE_A1"/>
    <property type="match status" value="1"/>
</dbReference>
<keyword evidence="4" id="KW-1185">Reference proteome</keyword>
<dbReference type="EMBL" id="KZ857407">
    <property type="protein sequence ID" value="RDX49102.1"/>
    <property type="molecule type" value="Genomic_DNA"/>
</dbReference>
<dbReference type="CDD" id="cd05471">
    <property type="entry name" value="pepsin_like"/>
    <property type="match status" value="1"/>
</dbReference>
<accession>A0A371D9A9</accession>
<dbReference type="InterPro" id="IPR033121">
    <property type="entry name" value="PEPTIDASE_A1"/>
</dbReference>
<evidence type="ECO:0000313" key="3">
    <source>
        <dbReference type="EMBL" id="RDX49102.1"/>
    </source>
</evidence>
<protein>
    <recommendedName>
        <fullName evidence="2">Peptidase A1 domain-containing protein</fullName>
    </recommendedName>
</protein>
<dbReference type="SUPFAM" id="SSF50630">
    <property type="entry name" value="Acid proteases"/>
    <property type="match status" value="1"/>
</dbReference>
<dbReference type="OrthoDB" id="771136at2759"/>
<dbReference type="InterPro" id="IPR034164">
    <property type="entry name" value="Pepsin-like_dom"/>
</dbReference>
<dbReference type="Proteomes" id="UP000256964">
    <property type="component" value="Unassembled WGS sequence"/>
</dbReference>
<proteinExistence type="inferred from homology"/>
<dbReference type="GO" id="GO:0006508">
    <property type="term" value="P:proteolysis"/>
    <property type="evidence" value="ECO:0007669"/>
    <property type="project" value="InterPro"/>
</dbReference>
<evidence type="ECO:0000313" key="4">
    <source>
        <dbReference type="Proteomes" id="UP000256964"/>
    </source>
</evidence>
<dbReference type="GO" id="GO:0004190">
    <property type="term" value="F:aspartic-type endopeptidase activity"/>
    <property type="evidence" value="ECO:0007669"/>
    <property type="project" value="InterPro"/>
</dbReference>
<evidence type="ECO:0000256" key="1">
    <source>
        <dbReference type="ARBA" id="ARBA00007447"/>
    </source>
</evidence>
<evidence type="ECO:0000259" key="2">
    <source>
        <dbReference type="PROSITE" id="PS51767"/>
    </source>
</evidence>
<dbReference type="Gene3D" id="2.40.70.10">
    <property type="entry name" value="Acid Proteases"/>
    <property type="match status" value="1"/>
</dbReference>
<name>A0A371D9A9_9APHY</name>
<organism evidence="3 4">
    <name type="scientific">Lentinus brumalis</name>
    <dbReference type="NCBI Taxonomy" id="2498619"/>
    <lineage>
        <taxon>Eukaryota</taxon>
        <taxon>Fungi</taxon>
        <taxon>Dikarya</taxon>
        <taxon>Basidiomycota</taxon>
        <taxon>Agaricomycotina</taxon>
        <taxon>Agaricomycetes</taxon>
        <taxon>Polyporales</taxon>
        <taxon>Polyporaceae</taxon>
        <taxon>Lentinus</taxon>
    </lineage>
</organism>
<dbReference type="InterPro" id="IPR001461">
    <property type="entry name" value="Aspartic_peptidase_A1"/>
</dbReference>
<sequence>MSFWIRAHRTFGLLPIDRLPASQSDGISIFDANGVVSQISNSLLTSPVSGLMGLGFLSISSSGATSLWQALAESSGTLEVLSLVATVNKSLYTGDINYQPIQEGQEGYWNQELAGLTVNGQRISLDAGSASYAAIDTGTTLIGGPADSISALYAHVSGSEALTGDNAGYYKLKLQRT</sequence>
<dbReference type="PANTHER" id="PTHR47966:SF6">
    <property type="entry name" value="PEPTIDASE A1 DOMAIN-CONTAINING PROTEIN"/>
    <property type="match status" value="1"/>
</dbReference>
<gene>
    <name evidence="3" type="ORF">OH76DRAFT_1483328</name>
</gene>
<dbReference type="InterPro" id="IPR021109">
    <property type="entry name" value="Peptidase_aspartic_dom_sf"/>
</dbReference>
<feature type="domain" description="Peptidase A1" evidence="2">
    <location>
        <begin position="1"/>
        <end position="177"/>
    </location>
</feature>
<dbReference type="Pfam" id="PF00026">
    <property type="entry name" value="Asp"/>
    <property type="match status" value="1"/>
</dbReference>
<dbReference type="PANTHER" id="PTHR47966">
    <property type="entry name" value="BETA-SITE APP-CLEAVING ENZYME, ISOFORM A-RELATED"/>
    <property type="match status" value="1"/>
</dbReference>